<protein>
    <submittedName>
        <fullName evidence="1">Uncharacterized protein</fullName>
    </submittedName>
</protein>
<name>A0A0M8ZTB5_9HYME</name>
<organism evidence="1 2">
    <name type="scientific">Melipona quadrifasciata</name>
    <dbReference type="NCBI Taxonomy" id="166423"/>
    <lineage>
        <taxon>Eukaryota</taxon>
        <taxon>Metazoa</taxon>
        <taxon>Ecdysozoa</taxon>
        <taxon>Arthropoda</taxon>
        <taxon>Hexapoda</taxon>
        <taxon>Insecta</taxon>
        <taxon>Pterygota</taxon>
        <taxon>Neoptera</taxon>
        <taxon>Endopterygota</taxon>
        <taxon>Hymenoptera</taxon>
        <taxon>Apocrita</taxon>
        <taxon>Aculeata</taxon>
        <taxon>Apoidea</taxon>
        <taxon>Anthophila</taxon>
        <taxon>Apidae</taxon>
        <taxon>Melipona</taxon>
    </lineage>
</organism>
<accession>A0A0M8ZTB5</accession>
<proteinExistence type="predicted"/>
<dbReference type="Proteomes" id="UP000053105">
    <property type="component" value="Unassembled WGS sequence"/>
</dbReference>
<evidence type="ECO:0000313" key="2">
    <source>
        <dbReference type="Proteomes" id="UP000053105"/>
    </source>
</evidence>
<gene>
    <name evidence="1" type="ORF">WN51_06166</name>
</gene>
<keyword evidence="2" id="KW-1185">Reference proteome</keyword>
<dbReference type="EMBL" id="KQ435899">
    <property type="protein sequence ID" value="KOX69109.1"/>
    <property type="molecule type" value="Genomic_DNA"/>
</dbReference>
<reference evidence="1 2" key="1">
    <citation type="submission" date="2015-07" db="EMBL/GenBank/DDBJ databases">
        <title>The genome of Melipona quadrifasciata.</title>
        <authorList>
            <person name="Pan H."/>
            <person name="Kapheim K."/>
        </authorList>
    </citation>
    <scope>NUCLEOTIDE SEQUENCE [LARGE SCALE GENOMIC DNA]</scope>
    <source>
        <strain evidence="1">0111107301</strain>
        <tissue evidence="1">Whole body</tissue>
    </source>
</reference>
<dbReference type="AlphaFoldDB" id="A0A0M8ZTB5"/>
<evidence type="ECO:0000313" key="1">
    <source>
        <dbReference type="EMBL" id="KOX69109.1"/>
    </source>
</evidence>
<sequence>MSIPYAPIAETKPIFVKFFFYLGCSRLHNLINFLSRHEGKTFSRKNGNAVSQSFDIADAWVLTATLCFWIRVPYSQYKHGSLCALLTKK</sequence>